<dbReference type="Pfam" id="PF01814">
    <property type="entry name" value="Hemerythrin"/>
    <property type="match status" value="1"/>
</dbReference>
<keyword evidence="3" id="KW-1185">Reference proteome</keyword>
<dbReference type="GO" id="GO:0005886">
    <property type="term" value="C:plasma membrane"/>
    <property type="evidence" value="ECO:0007669"/>
    <property type="project" value="TreeGrafter"/>
</dbReference>
<name>A0A2V1GTP1_9GAMM</name>
<feature type="domain" description="Hemerythrin-like" evidence="1">
    <location>
        <begin position="4"/>
        <end position="125"/>
    </location>
</feature>
<dbReference type="Proteomes" id="UP000244906">
    <property type="component" value="Unassembled WGS sequence"/>
</dbReference>
<dbReference type="Gene3D" id="1.20.120.520">
    <property type="entry name" value="nmb1532 protein domain like"/>
    <property type="match status" value="1"/>
</dbReference>
<sequence>MMSISELMSADHRRCDQLQASFEAAVEKNEIDKIVTIFDDFYAAVDRHFRMEEEVLFPEFESVTGMTRGPTQVMKMEHQQIRQQLESLKLSLQQNDYEKALGVSENLLILTQQHNMKEEQMLYPMTDRSLPNTAATIEKMQAILVVL</sequence>
<dbReference type="PANTHER" id="PTHR39966">
    <property type="entry name" value="BLL2471 PROTEIN-RELATED"/>
    <property type="match status" value="1"/>
</dbReference>
<reference evidence="2 3" key="1">
    <citation type="submission" date="2018-04" db="EMBL/GenBank/DDBJ databases">
        <title>Thalassorhabdus spongiae gen. nov., sp. nov., isolated from a marine sponge in South-West Iceland.</title>
        <authorList>
            <person name="Knobloch S."/>
            <person name="Daussin A."/>
            <person name="Johannsson R."/>
            <person name="Marteinsson V.T."/>
        </authorList>
    </citation>
    <scope>NUCLEOTIDE SEQUENCE [LARGE SCALE GENOMIC DNA]</scope>
    <source>
        <strain evidence="2 3">Hp12</strain>
    </source>
</reference>
<comment type="caution">
    <text evidence="2">The sequence shown here is derived from an EMBL/GenBank/DDBJ whole genome shotgun (WGS) entry which is preliminary data.</text>
</comment>
<organism evidence="2 3">
    <name type="scientific">Pelagibaculum spongiae</name>
    <dbReference type="NCBI Taxonomy" id="2080658"/>
    <lineage>
        <taxon>Bacteria</taxon>
        <taxon>Pseudomonadati</taxon>
        <taxon>Pseudomonadota</taxon>
        <taxon>Gammaproteobacteria</taxon>
        <taxon>Oceanospirillales</taxon>
        <taxon>Pelagibaculum</taxon>
    </lineage>
</organism>
<accession>A0A2V1GTP1</accession>
<dbReference type="AlphaFoldDB" id="A0A2V1GTP1"/>
<evidence type="ECO:0000313" key="3">
    <source>
        <dbReference type="Proteomes" id="UP000244906"/>
    </source>
</evidence>
<dbReference type="PANTHER" id="PTHR39966:SF3">
    <property type="entry name" value="DUF438 DOMAIN-CONTAINING PROTEIN"/>
    <property type="match status" value="1"/>
</dbReference>
<proteinExistence type="predicted"/>
<gene>
    <name evidence="2" type="ORF">DC094_12150</name>
</gene>
<evidence type="ECO:0000259" key="1">
    <source>
        <dbReference type="Pfam" id="PF01814"/>
    </source>
</evidence>
<protein>
    <submittedName>
        <fullName evidence="2">Hemerythrin HHE cation-binding protein</fullName>
    </submittedName>
</protein>
<evidence type="ECO:0000313" key="2">
    <source>
        <dbReference type="EMBL" id="PVZ69055.1"/>
    </source>
</evidence>
<dbReference type="OrthoDB" id="9792554at2"/>
<dbReference type="InterPro" id="IPR012312">
    <property type="entry name" value="Hemerythrin-like"/>
</dbReference>
<dbReference type="EMBL" id="QDDL01000004">
    <property type="protein sequence ID" value="PVZ69055.1"/>
    <property type="molecule type" value="Genomic_DNA"/>
</dbReference>